<dbReference type="OrthoDB" id="14196at2"/>
<keyword evidence="3 8" id="KW-0732">Signal</keyword>
<feature type="chain" id="PRO_5001846587" description="peptidylprolyl isomerase" evidence="8">
    <location>
        <begin position="34"/>
        <end position="353"/>
    </location>
</feature>
<dbReference type="EC" id="5.2.1.8" evidence="2"/>
<dbReference type="RefSeq" id="WP_038692843.1">
    <property type="nucleotide sequence ID" value="NZ_CP009286.1"/>
</dbReference>
<dbReference type="AlphaFoldDB" id="A0A089LLK0"/>
<dbReference type="InterPro" id="IPR050245">
    <property type="entry name" value="PrsA_foldase"/>
</dbReference>
<evidence type="ECO:0000313" key="11">
    <source>
        <dbReference type="Proteomes" id="UP000029507"/>
    </source>
</evidence>
<dbReference type="HOGENOM" id="CLU_034646_5_1_9"/>
<dbReference type="InterPro" id="IPR000297">
    <property type="entry name" value="PPIase_PpiC"/>
</dbReference>
<dbReference type="InterPro" id="IPR027304">
    <property type="entry name" value="Trigger_fact/SurA_dom_sf"/>
</dbReference>
<dbReference type="PANTHER" id="PTHR47245">
    <property type="entry name" value="PEPTIDYLPROLYL ISOMERASE"/>
    <property type="match status" value="1"/>
</dbReference>
<dbReference type="STRING" id="169760.PSTEL_00230"/>
<dbReference type="PANTHER" id="PTHR47245:SF1">
    <property type="entry name" value="FOLDASE PROTEIN PRSA"/>
    <property type="match status" value="1"/>
</dbReference>
<evidence type="ECO:0000259" key="9">
    <source>
        <dbReference type="PROSITE" id="PS50198"/>
    </source>
</evidence>
<comment type="catalytic activity">
    <reaction evidence="1">
        <text>[protein]-peptidylproline (omega=180) = [protein]-peptidylproline (omega=0)</text>
        <dbReference type="Rhea" id="RHEA:16237"/>
        <dbReference type="Rhea" id="RHEA-COMP:10747"/>
        <dbReference type="Rhea" id="RHEA-COMP:10748"/>
        <dbReference type="ChEBI" id="CHEBI:83833"/>
        <dbReference type="ChEBI" id="CHEBI:83834"/>
        <dbReference type="EC" id="5.2.1.8"/>
    </reaction>
</comment>
<dbReference type="InterPro" id="IPR046357">
    <property type="entry name" value="PPIase_dom_sf"/>
</dbReference>
<proteinExistence type="predicted"/>
<organism evidence="10 11">
    <name type="scientific">Paenibacillus stellifer</name>
    <dbReference type="NCBI Taxonomy" id="169760"/>
    <lineage>
        <taxon>Bacteria</taxon>
        <taxon>Bacillati</taxon>
        <taxon>Bacillota</taxon>
        <taxon>Bacilli</taxon>
        <taxon>Bacillales</taxon>
        <taxon>Paenibacillaceae</taxon>
        <taxon>Paenibacillus</taxon>
    </lineage>
</organism>
<keyword evidence="11" id="KW-1185">Reference proteome</keyword>
<evidence type="ECO:0000256" key="6">
    <source>
        <dbReference type="PROSITE-ProRule" id="PRU00278"/>
    </source>
</evidence>
<evidence type="ECO:0000256" key="1">
    <source>
        <dbReference type="ARBA" id="ARBA00000971"/>
    </source>
</evidence>
<keyword evidence="5 6" id="KW-0413">Isomerase</keyword>
<evidence type="ECO:0000256" key="4">
    <source>
        <dbReference type="ARBA" id="ARBA00023110"/>
    </source>
</evidence>
<dbReference type="SUPFAM" id="SSF109998">
    <property type="entry name" value="Triger factor/SurA peptide-binding domain-like"/>
    <property type="match status" value="1"/>
</dbReference>
<sequence>MRSNKPWKVLFVSLAAALSLSMLSACSSGKNNAEDNSTVLATYKGGEITQKEFDTDVKVMKLLSPEQAQYLELDAFKETILKQEVAFEYLAGQADDKAKQEAEKQADSQIASYKQGLGDTYESSLKEQGVTEDEIKNYMVRVLSVYQDMIQKVTDDEVKKEFEDTKGDFTVASVRHVLVGFTDSNNKERSKEDALKRAKEVKAKLDGGADFAAIAKEYSDDTGSKDNGGLYENKELGTYVEEFKKAAQTLPLNTISDPVETTYGYHIMKVESRTEKTFDQLTDEQKETIKSSVASNKLQEFMEKNLDSIIVKINLPKSSASPAASAGASAAPAGSPAASAAPAASPSASAGAK</sequence>
<dbReference type="Pfam" id="PF13616">
    <property type="entry name" value="Rotamase_3"/>
    <property type="match status" value="1"/>
</dbReference>
<accession>A0A089LLK0</accession>
<keyword evidence="4 6" id="KW-0697">Rotamase</keyword>
<protein>
    <recommendedName>
        <fullName evidence="2">peptidylprolyl isomerase</fullName>
        <ecNumber evidence="2">5.2.1.8</ecNumber>
    </recommendedName>
</protein>
<feature type="domain" description="PpiC" evidence="9">
    <location>
        <begin position="174"/>
        <end position="272"/>
    </location>
</feature>
<reference evidence="10 11" key="1">
    <citation type="submission" date="2014-08" db="EMBL/GenBank/DDBJ databases">
        <title>Comparative genomics of the Paenibacillus odorifer group.</title>
        <authorList>
            <person name="den Bakker H.C."/>
            <person name="Tsai Y.-C."/>
            <person name="Martin N."/>
            <person name="Korlach J."/>
            <person name="Wiedmann M."/>
        </authorList>
    </citation>
    <scope>NUCLEOTIDE SEQUENCE [LARGE SCALE GENOMIC DNA]</scope>
    <source>
        <strain evidence="10 11">DSM 14472</strain>
    </source>
</reference>
<feature type="region of interest" description="Disordered" evidence="7">
    <location>
        <begin position="319"/>
        <end position="353"/>
    </location>
</feature>
<evidence type="ECO:0000256" key="7">
    <source>
        <dbReference type="SAM" id="MobiDB-lite"/>
    </source>
</evidence>
<dbReference type="GO" id="GO:0003755">
    <property type="term" value="F:peptidyl-prolyl cis-trans isomerase activity"/>
    <property type="evidence" value="ECO:0007669"/>
    <property type="project" value="UniProtKB-KW"/>
</dbReference>
<dbReference type="KEGG" id="pste:PSTEL_00230"/>
<dbReference type="EMBL" id="CP009286">
    <property type="protein sequence ID" value="AIQ61792.1"/>
    <property type="molecule type" value="Genomic_DNA"/>
</dbReference>
<evidence type="ECO:0000256" key="8">
    <source>
        <dbReference type="SAM" id="SignalP"/>
    </source>
</evidence>
<evidence type="ECO:0000256" key="2">
    <source>
        <dbReference type="ARBA" id="ARBA00013194"/>
    </source>
</evidence>
<evidence type="ECO:0000313" key="10">
    <source>
        <dbReference type="EMBL" id="AIQ61792.1"/>
    </source>
</evidence>
<dbReference type="Proteomes" id="UP000029507">
    <property type="component" value="Chromosome"/>
</dbReference>
<gene>
    <name evidence="10" type="ORF">PSTEL_00230</name>
</gene>
<dbReference type="PROSITE" id="PS50198">
    <property type="entry name" value="PPIC_PPIASE_2"/>
    <property type="match status" value="1"/>
</dbReference>
<dbReference type="PROSITE" id="PS51257">
    <property type="entry name" value="PROKAR_LIPOPROTEIN"/>
    <property type="match status" value="1"/>
</dbReference>
<feature type="signal peptide" evidence="8">
    <location>
        <begin position="1"/>
        <end position="33"/>
    </location>
</feature>
<evidence type="ECO:0000256" key="5">
    <source>
        <dbReference type="ARBA" id="ARBA00023235"/>
    </source>
</evidence>
<name>A0A089LLK0_9BACL</name>
<dbReference type="SUPFAM" id="SSF54534">
    <property type="entry name" value="FKBP-like"/>
    <property type="match status" value="1"/>
</dbReference>
<evidence type="ECO:0000256" key="3">
    <source>
        <dbReference type="ARBA" id="ARBA00022729"/>
    </source>
</evidence>
<dbReference type="Gene3D" id="3.10.50.40">
    <property type="match status" value="1"/>
</dbReference>